<organism evidence="3 4">
    <name type="scientific">Mariniflexile litorale</name>
    <dbReference type="NCBI Taxonomy" id="3045158"/>
    <lineage>
        <taxon>Bacteria</taxon>
        <taxon>Pseudomonadati</taxon>
        <taxon>Bacteroidota</taxon>
        <taxon>Flavobacteriia</taxon>
        <taxon>Flavobacteriales</taxon>
        <taxon>Flavobacteriaceae</taxon>
        <taxon>Mariniflexile</taxon>
    </lineage>
</organism>
<dbReference type="GO" id="GO:0016757">
    <property type="term" value="F:glycosyltransferase activity"/>
    <property type="evidence" value="ECO:0007669"/>
    <property type="project" value="InterPro"/>
</dbReference>
<evidence type="ECO:0000313" key="3">
    <source>
        <dbReference type="EMBL" id="XBL14479.1"/>
    </source>
</evidence>
<feature type="domain" description="Glycosyl transferase family 1" evidence="2">
    <location>
        <begin position="187"/>
        <end position="320"/>
    </location>
</feature>
<dbReference type="CDD" id="cd03809">
    <property type="entry name" value="GT4_MtfB-like"/>
    <property type="match status" value="1"/>
</dbReference>
<evidence type="ECO:0000259" key="2">
    <source>
        <dbReference type="Pfam" id="PF00534"/>
    </source>
</evidence>
<dbReference type="Pfam" id="PF00534">
    <property type="entry name" value="Glycos_transf_1"/>
    <property type="match status" value="1"/>
</dbReference>
<dbReference type="InterPro" id="IPR001296">
    <property type="entry name" value="Glyco_trans_1"/>
</dbReference>
<dbReference type="KEGG" id="mlil:QLS71_000305"/>
<keyword evidence="1" id="KW-0808">Transferase</keyword>
<dbReference type="AlphaFoldDB" id="A0AAU7EFU8"/>
<sequence length="366" mass="42379">MKKSYPSKNIFLETHNIKNLHSGFGQFNFNLAKALSKETEFLSEHEIILNCNNNSVKEELKDHISFNKYMPITRYPLFRMRKNFSLWHSVNQNTKIEPASKNTPYLLTIHDVNFLEEESGKRLDFRINQLKSKIKRSSAVVYVSEFAKQNTHTHFHIPAIPEYVIYNGNNFNNNSAKNIEVNHARHVPSKPFIFSIGQMVEKKNFHTLIEMLRFLNDIVLVIAGGLKTAYAELLKEKIQHYKLENRVVLLGNIAESDKIYYYKNCLAFAFPSLREGFGLPVLEAMTFGKPVFLSNKTSLPEIGGTHSFYWDNFDAEDMANVFEAGMSTFEGNKAVFKSAYINRSQQFTWEKAAKDYIHVYKSILEK</sequence>
<dbReference type="Gene3D" id="3.40.50.2000">
    <property type="entry name" value="Glycogen Phosphorylase B"/>
    <property type="match status" value="2"/>
</dbReference>
<dbReference type="EMBL" id="CP155618">
    <property type="protein sequence ID" value="XBL14479.1"/>
    <property type="molecule type" value="Genomic_DNA"/>
</dbReference>
<reference evidence="3" key="1">
    <citation type="submission" date="2024-04" db="EMBL/GenBank/DDBJ databases">
        <title>Mariniflexile litorale, isolated from the shallow sediments of the Sea of Japan.</title>
        <authorList>
            <person name="Romanenko L."/>
            <person name="Isaeva M."/>
        </authorList>
    </citation>
    <scope>NUCLEOTIDE SEQUENCE [LARGE SCALE GENOMIC DNA]</scope>
    <source>
        <strain evidence="3">KMM 9835</strain>
    </source>
</reference>
<proteinExistence type="predicted"/>
<accession>A0AAU7EFU8</accession>
<gene>
    <name evidence="3" type="ORF">QLS71_000305</name>
</gene>
<evidence type="ECO:0000313" key="4">
    <source>
        <dbReference type="Proteomes" id="UP001224325"/>
    </source>
</evidence>
<dbReference type="SUPFAM" id="SSF53756">
    <property type="entry name" value="UDP-Glycosyltransferase/glycogen phosphorylase"/>
    <property type="match status" value="1"/>
</dbReference>
<dbReference type="PANTHER" id="PTHR46401:SF2">
    <property type="entry name" value="GLYCOSYLTRANSFERASE WBBK-RELATED"/>
    <property type="match status" value="1"/>
</dbReference>
<keyword evidence="4" id="KW-1185">Reference proteome</keyword>
<protein>
    <submittedName>
        <fullName evidence="3">Glycosyltransferase family 1 protein</fullName>
    </submittedName>
</protein>
<evidence type="ECO:0000256" key="1">
    <source>
        <dbReference type="ARBA" id="ARBA00022679"/>
    </source>
</evidence>
<dbReference type="RefSeq" id="WP_308992458.1">
    <property type="nucleotide sequence ID" value="NZ_CP155618.1"/>
</dbReference>
<name>A0AAU7EFU8_9FLAO</name>
<dbReference type="Proteomes" id="UP001224325">
    <property type="component" value="Chromosome"/>
</dbReference>
<dbReference type="PANTHER" id="PTHR46401">
    <property type="entry name" value="GLYCOSYLTRANSFERASE WBBK-RELATED"/>
    <property type="match status" value="1"/>
</dbReference>